<reference evidence="7" key="1">
    <citation type="submission" date="2025-08" db="UniProtKB">
        <authorList>
            <consortium name="RefSeq"/>
        </authorList>
    </citation>
    <scope>IDENTIFICATION</scope>
    <source>
        <tissue evidence="7">Gonads</tissue>
    </source>
</reference>
<keyword evidence="4" id="KW-1133">Transmembrane helix</keyword>
<dbReference type="SUPFAM" id="SSF52058">
    <property type="entry name" value="L domain-like"/>
    <property type="match status" value="1"/>
</dbReference>
<dbReference type="Proteomes" id="UP000085678">
    <property type="component" value="Unplaced"/>
</dbReference>
<dbReference type="InterPro" id="IPR001611">
    <property type="entry name" value="Leu-rich_rpt"/>
</dbReference>
<dbReference type="AlphaFoldDB" id="A0A1S3JRQ8"/>
<dbReference type="GeneID" id="106175289"/>
<dbReference type="PROSITE" id="PS51450">
    <property type="entry name" value="LRR"/>
    <property type="match status" value="3"/>
</dbReference>
<dbReference type="STRING" id="7574.A0A1S3JRQ8"/>
<proteinExistence type="predicted"/>
<dbReference type="KEGG" id="lak:106175289"/>
<dbReference type="Pfam" id="PF00560">
    <property type="entry name" value="LRR_1"/>
    <property type="match status" value="1"/>
</dbReference>
<dbReference type="InterPro" id="IPR025875">
    <property type="entry name" value="Leu-rich_rpt_4"/>
</dbReference>
<dbReference type="OrthoDB" id="6108952at2759"/>
<dbReference type="PANTHER" id="PTHR24369">
    <property type="entry name" value="ANTIGEN BSP, PUTATIVE-RELATED"/>
    <property type="match status" value="1"/>
</dbReference>
<evidence type="ECO:0000256" key="2">
    <source>
        <dbReference type="ARBA" id="ARBA00022729"/>
    </source>
</evidence>
<feature type="chain" id="PRO_5010168146" evidence="5">
    <location>
        <begin position="34"/>
        <end position="372"/>
    </location>
</feature>
<dbReference type="GO" id="GO:0005886">
    <property type="term" value="C:plasma membrane"/>
    <property type="evidence" value="ECO:0007669"/>
    <property type="project" value="TreeGrafter"/>
</dbReference>
<evidence type="ECO:0000313" key="7">
    <source>
        <dbReference type="RefSeq" id="XP_013412669.1"/>
    </source>
</evidence>
<dbReference type="SMART" id="SM00369">
    <property type="entry name" value="LRR_TYP"/>
    <property type="match status" value="6"/>
</dbReference>
<keyword evidence="1" id="KW-0433">Leucine-rich repeat</keyword>
<accession>A0A1S3JRQ8</accession>
<dbReference type="SMART" id="SM00365">
    <property type="entry name" value="LRR_SD22"/>
    <property type="match status" value="4"/>
</dbReference>
<dbReference type="InterPro" id="IPR003591">
    <property type="entry name" value="Leu-rich_rpt_typical-subtyp"/>
</dbReference>
<dbReference type="PRINTS" id="PR00019">
    <property type="entry name" value="LEURICHRPT"/>
</dbReference>
<name>A0A1S3JRQ8_LINAN</name>
<evidence type="ECO:0000256" key="5">
    <source>
        <dbReference type="SAM" id="SignalP"/>
    </source>
</evidence>
<keyword evidence="6" id="KW-1185">Reference proteome</keyword>
<evidence type="ECO:0000256" key="3">
    <source>
        <dbReference type="ARBA" id="ARBA00022737"/>
    </source>
</evidence>
<keyword evidence="4" id="KW-0812">Transmembrane</keyword>
<evidence type="ECO:0000313" key="6">
    <source>
        <dbReference type="Proteomes" id="UP000085678"/>
    </source>
</evidence>
<dbReference type="InParanoid" id="A0A1S3JRQ8"/>
<protein>
    <submittedName>
        <fullName evidence="7">Trophoblast glycoprotein isoform X1</fullName>
    </submittedName>
</protein>
<gene>
    <name evidence="7" type="primary">LOC106175289</name>
</gene>
<feature type="signal peptide" evidence="5">
    <location>
        <begin position="1"/>
        <end position="33"/>
    </location>
</feature>
<sequence length="372" mass="42090">MPTILSHDSMVYFLSSRLKGVLVLLLLFQLPLALNSCPKFCECTNGPTVINCTDRGLSNVPLFPKESVRIYLDRNNITIIQDGKLNHLNQLEKLTFADNQVSHIDAGAFHGLTNLEELDLTYNQLSFKLPGSMDNTLVYSKKSMPHPCNILHGMTKLKTLKLQHNKLGNLFKEGAYACIFQDQVYSLKTLELSHNNISGLTNNLFLNMSLEYLNLSYNRLMSVPKLFQNLTSLTTLDLSHNEITCVNNLNTSIVSIDLSNNPFSCSSAKCIQNLKGQSEKYNHFRETGKYVCHTPEKCNGQDIYDLDLTNLCQSGLSTTKKILAGVMGFTAGMLTLVSLWMCYTRNLFKVCVDRWRSFHYKEVPRDIAMHHI</sequence>
<dbReference type="Pfam" id="PF12799">
    <property type="entry name" value="LRR_4"/>
    <property type="match status" value="1"/>
</dbReference>
<dbReference type="RefSeq" id="XP_013412669.1">
    <property type="nucleotide sequence ID" value="XM_013557215.2"/>
</dbReference>
<dbReference type="InterPro" id="IPR032675">
    <property type="entry name" value="LRR_dom_sf"/>
</dbReference>
<keyword evidence="3" id="KW-0677">Repeat</keyword>
<feature type="transmembrane region" description="Helical" evidence="4">
    <location>
        <begin position="322"/>
        <end position="343"/>
    </location>
</feature>
<dbReference type="InterPro" id="IPR050541">
    <property type="entry name" value="LRR_TM_domain-containing"/>
</dbReference>
<evidence type="ECO:0000256" key="1">
    <source>
        <dbReference type="ARBA" id="ARBA00022614"/>
    </source>
</evidence>
<keyword evidence="4" id="KW-0472">Membrane</keyword>
<evidence type="ECO:0000256" key="4">
    <source>
        <dbReference type="SAM" id="Phobius"/>
    </source>
</evidence>
<dbReference type="Pfam" id="PF13516">
    <property type="entry name" value="LRR_6"/>
    <property type="match status" value="1"/>
</dbReference>
<dbReference type="PANTHER" id="PTHR24369:SF210">
    <property type="entry name" value="CHAOPTIN-RELATED"/>
    <property type="match status" value="1"/>
</dbReference>
<organism evidence="6 7">
    <name type="scientific">Lingula anatina</name>
    <name type="common">Brachiopod</name>
    <name type="synonym">Lingula unguis</name>
    <dbReference type="NCBI Taxonomy" id="7574"/>
    <lineage>
        <taxon>Eukaryota</taxon>
        <taxon>Metazoa</taxon>
        <taxon>Spiralia</taxon>
        <taxon>Lophotrochozoa</taxon>
        <taxon>Brachiopoda</taxon>
        <taxon>Linguliformea</taxon>
        <taxon>Lingulata</taxon>
        <taxon>Lingulida</taxon>
        <taxon>Linguloidea</taxon>
        <taxon>Lingulidae</taxon>
        <taxon>Lingula</taxon>
    </lineage>
</organism>
<dbReference type="Pfam" id="PF13855">
    <property type="entry name" value="LRR_8"/>
    <property type="match status" value="1"/>
</dbReference>
<dbReference type="Gene3D" id="3.80.10.10">
    <property type="entry name" value="Ribonuclease Inhibitor"/>
    <property type="match status" value="2"/>
</dbReference>
<keyword evidence="2 5" id="KW-0732">Signal</keyword>